<protein>
    <submittedName>
        <fullName evidence="2">Uncharacterized protein</fullName>
    </submittedName>
</protein>
<dbReference type="Proteomes" id="UP000657574">
    <property type="component" value="Unassembled WGS sequence"/>
</dbReference>
<reference evidence="2" key="2">
    <citation type="submission" date="2020-09" db="EMBL/GenBank/DDBJ databases">
        <authorList>
            <person name="Sun Q."/>
            <person name="Ohkuma M."/>
        </authorList>
    </citation>
    <scope>NUCLEOTIDE SEQUENCE</scope>
    <source>
        <strain evidence="2">JCM 3086</strain>
    </source>
</reference>
<dbReference type="AlphaFoldDB" id="A0A917P6S7"/>
<reference evidence="2" key="1">
    <citation type="journal article" date="2014" name="Int. J. Syst. Evol. Microbiol.">
        <title>Complete genome sequence of Corynebacterium casei LMG S-19264T (=DSM 44701T), isolated from a smear-ripened cheese.</title>
        <authorList>
            <consortium name="US DOE Joint Genome Institute (JGI-PGF)"/>
            <person name="Walter F."/>
            <person name="Albersmeier A."/>
            <person name="Kalinowski J."/>
            <person name="Ruckert C."/>
        </authorList>
    </citation>
    <scope>NUCLEOTIDE SEQUENCE</scope>
    <source>
        <strain evidence="2">JCM 3086</strain>
    </source>
</reference>
<organism evidence="2 3">
    <name type="scientific">Streptomyces brasiliensis</name>
    <dbReference type="NCBI Taxonomy" id="1954"/>
    <lineage>
        <taxon>Bacteria</taxon>
        <taxon>Bacillati</taxon>
        <taxon>Actinomycetota</taxon>
        <taxon>Actinomycetes</taxon>
        <taxon>Kitasatosporales</taxon>
        <taxon>Streptomycetaceae</taxon>
        <taxon>Streptomyces</taxon>
    </lineage>
</organism>
<feature type="transmembrane region" description="Helical" evidence="1">
    <location>
        <begin position="58"/>
        <end position="79"/>
    </location>
</feature>
<feature type="transmembrane region" description="Helical" evidence="1">
    <location>
        <begin position="99"/>
        <end position="115"/>
    </location>
</feature>
<feature type="transmembrane region" description="Helical" evidence="1">
    <location>
        <begin position="152"/>
        <end position="175"/>
    </location>
</feature>
<keyword evidence="1" id="KW-1133">Transmembrane helix</keyword>
<proteinExistence type="predicted"/>
<keyword evidence="1" id="KW-0472">Membrane</keyword>
<accession>A0A917P6S7</accession>
<keyword evidence="3" id="KW-1185">Reference proteome</keyword>
<evidence type="ECO:0000313" key="3">
    <source>
        <dbReference type="Proteomes" id="UP000657574"/>
    </source>
</evidence>
<evidence type="ECO:0000256" key="1">
    <source>
        <dbReference type="SAM" id="Phobius"/>
    </source>
</evidence>
<feature type="transmembrane region" description="Helical" evidence="1">
    <location>
        <begin position="187"/>
        <end position="214"/>
    </location>
</feature>
<keyword evidence="1" id="KW-0812">Transmembrane</keyword>
<gene>
    <name evidence="2" type="ORF">GCM10010121_088960</name>
</gene>
<dbReference type="EMBL" id="BMQA01000080">
    <property type="protein sequence ID" value="GGJ64507.1"/>
    <property type="molecule type" value="Genomic_DNA"/>
</dbReference>
<comment type="caution">
    <text evidence="2">The sequence shown here is derived from an EMBL/GenBank/DDBJ whole genome shotgun (WGS) entry which is preliminary data.</text>
</comment>
<sequence>MATSAARPIPREGRVRRAADLRPGQDPSARRCSSRVDAATIVAMTDIETAVHHRPDSLLRVVPSIGAGVAAIGMALYQVLTPGAPQATFGSALDFLRDGLFLLYLVASIAAMVLARRQGLLPGIGAWLVGVGYGLLVIGVGAGLVLQRDPEWFGILGLPGNLLAMAGFITAAIVAWRARRIPGWVTLLLAVGGFFAVLATEFGTSVLIGCFWLWTARGVLRPARES</sequence>
<name>A0A917P6S7_9ACTN</name>
<feature type="transmembrane region" description="Helical" evidence="1">
    <location>
        <begin position="127"/>
        <end position="146"/>
    </location>
</feature>
<evidence type="ECO:0000313" key="2">
    <source>
        <dbReference type="EMBL" id="GGJ64507.1"/>
    </source>
</evidence>